<dbReference type="GO" id="GO:0004519">
    <property type="term" value="F:endonuclease activity"/>
    <property type="evidence" value="ECO:0007669"/>
    <property type="project" value="UniProtKB-KW"/>
</dbReference>
<dbReference type="PANTHER" id="PTHR34107:SF2">
    <property type="entry name" value="SLL0888 PROTEIN"/>
    <property type="match status" value="1"/>
</dbReference>
<dbReference type="InterPro" id="IPR008538">
    <property type="entry name" value="Uma2"/>
</dbReference>
<evidence type="ECO:0000313" key="2">
    <source>
        <dbReference type="EMBL" id="MDR9897281.1"/>
    </source>
</evidence>
<keyword evidence="3" id="KW-1185">Reference proteome</keyword>
<proteinExistence type="predicted"/>
<keyword evidence="2" id="KW-0255">Endonuclease</keyword>
<dbReference type="EMBL" id="JAALHA020000011">
    <property type="protein sequence ID" value="MDR9897281.1"/>
    <property type="molecule type" value="Genomic_DNA"/>
</dbReference>
<keyword evidence="2" id="KW-0378">Hydrolase</keyword>
<dbReference type="InterPro" id="IPR012296">
    <property type="entry name" value="Nuclease_put_TT1808"/>
</dbReference>
<dbReference type="Proteomes" id="UP000667802">
    <property type="component" value="Unassembled WGS sequence"/>
</dbReference>
<dbReference type="PANTHER" id="PTHR34107">
    <property type="entry name" value="SLL0198 PROTEIN-RELATED"/>
    <property type="match status" value="1"/>
</dbReference>
<dbReference type="SUPFAM" id="SSF52980">
    <property type="entry name" value="Restriction endonuclease-like"/>
    <property type="match status" value="1"/>
</dbReference>
<dbReference type="RefSeq" id="WP_208350885.1">
    <property type="nucleotide sequence ID" value="NZ_JAALHA020000011.1"/>
</dbReference>
<dbReference type="Gene3D" id="3.90.1570.10">
    <property type="entry name" value="tt1808, chain A"/>
    <property type="match status" value="1"/>
</dbReference>
<evidence type="ECO:0000313" key="3">
    <source>
        <dbReference type="Proteomes" id="UP000667802"/>
    </source>
</evidence>
<organism evidence="2 3">
    <name type="scientific">Aetokthonos hydrillicola Thurmond2011</name>
    <dbReference type="NCBI Taxonomy" id="2712845"/>
    <lineage>
        <taxon>Bacteria</taxon>
        <taxon>Bacillati</taxon>
        <taxon>Cyanobacteriota</taxon>
        <taxon>Cyanophyceae</taxon>
        <taxon>Nostocales</taxon>
        <taxon>Hapalosiphonaceae</taxon>
        <taxon>Aetokthonos</taxon>
    </lineage>
</organism>
<dbReference type="InterPro" id="IPR011335">
    <property type="entry name" value="Restrct_endonuc-II-like"/>
</dbReference>
<protein>
    <submittedName>
        <fullName evidence="2">Uma2 family endonuclease</fullName>
    </submittedName>
</protein>
<comment type="caution">
    <text evidence="2">The sequence shown here is derived from an EMBL/GenBank/DDBJ whole genome shotgun (WGS) entry which is preliminary data.</text>
</comment>
<reference evidence="3" key="1">
    <citation type="journal article" date="2021" name="Science">
        <title>Hunting the eagle killer: A cyanobacterial neurotoxin causes vacuolar myelinopathy.</title>
        <authorList>
            <person name="Breinlinger S."/>
            <person name="Phillips T.J."/>
            <person name="Haram B.N."/>
            <person name="Mares J."/>
            <person name="Martinez Yerena J.A."/>
            <person name="Hrouzek P."/>
            <person name="Sobotka R."/>
            <person name="Henderson W.M."/>
            <person name="Schmieder P."/>
            <person name="Williams S.M."/>
            <person name="Lauderdale J.D."/>
            <person name="Wilde H.D."/>
            <person name="Gerrin W."/>
            <person name="Kust A."/>
            <person name="Washington J.W."/>
            <person name="Wagner C."/>
            <person name="Geier B."/>
            <person name="Liebeke M."/>
            <person name="Enke H."/>
            <person name="Niedermeyer T.H.J."/>
            <person name="Wilde S.B."/>
        </authorList>
    </citation>
    <scope>NUCLEOTIDE SEQUENCE [LARGE SCALE GENOMIC DNA]</scope>
    <source>
        <strain evidence="3">Thurmond2011</strain>
    </source>
</reference>
<dbReference type="CDD" id="cd06260">
    <property type="entry name" value="DUF820-like"/>
    <property type="match status" value="1"/>
</dbReference>
<accession>A0AAP5I9B8</accession>
<keyword evidence="2" id="KW-0540">Nuclease</keyword>
<name>A0AAP5I9B8_9CYAN</name>
<gene>
    <name evidence="2" type="ORF">G7B40_022330</name>
</gene>
<dbReference type="AlphaFoldDB" id="A0AAP5I9B8"/>
<feature type="domain" description="Putative restriction endonuclease" evidence="1">
    <location>
        <begin position="12"/>
        <end position="197"/>
    </location>
</feature>
<evidence type="ECO:0000259" key="1">
    <source>
        <dbReference type="Pfam" id="PF05685"/>
    </source>
</evidence>
<dbReference type="Pfam" id="PF05685">
    <property type="entry name" value="Uma2"/>
    <property type="match status" value="1"/>
</dbReference>
<sequence>MAQALPKPVTVKEFATWYPVNSERRYELHNGVIVEMPLPIGEHEEIVGFLVEEIVAEYRRLKLPYFIPKTVFVQPPLSESAYSPDILLLNRPNLVNESIWKKESIITLVESIPLVVEVVSSNWRDDYHKKYADYEEMGIPEYWIVDYAAKGAREFIGNPKQPTILICSLEDNEYRVNKFRGNERIESPTFPELNLTAQQIFKAGNSANH</sequence>